<feature type="active site" description="Glycyl thioester intermediate" evidence="10">
    <location>
        <position position="210"/>
    </location>
</feature>
<dbReference type="AlphaFoldDB" id="A0A7J8ZQL5"/>
<dbReference type="PANTHER" id="PTHR10953:SF6">
    <property type="entry name" value="NEDD8-ACTIVATING ENZYME E1 CATALYTIC SUBUNIT"/>
    <property type="match status" value="1"/>
</dbReference>
<dbReference type="CDD" id="cd01488">
    <property type="entry name" value="Uba3_RUB"/>
    <property type="match status" value="1"/>
</dbReference>
<organism evidence="13 14">
    <name type="scientific">Gossypium laxum</name>
    <dbReference type="NCBI Taxonomy" id="34288"/>
    <lineage>
        <taxon>Eukaryota</taxon>
        <taxon>Viridiplantae</taxon>
        <taxon>Streptophyta</taxon>
        <taxon>Embryophyta</taxon>
        <taxon>Tracheophyta</taxon>
        <taxon>Spermatophyta</taxon>
        <taxon>Magnoliopsida</taxon>
        <taxon>eudicotyledons</taxon>
        <taxon>Gunneridae</taxon>
        <taxon>Pentapetalae</taxon>
        <taxon>rosids</taxon>
        <taxon>malvids</taxon>
        <taxon>Malvales</taxon>
        <taxon>Malvaceae</taxon>
        <taxon>Malvoideae</taxon>
        <taxon>Gossypium</taxon>
    </lineage>
</organism>
<dbReference type="InterPro" id="IPR014929">
    <property type="entry name" value="E2-binding"/>
</dbReference>
<dbReference type="InterPro" id="IPR035985">
    <property type="entry name" value="Ubiquitin-activating_enz"/>
</dbReference>
<evidence type="ECO:0000256" key="3">
    <source>
        <dbReference type="ARBA" id="ARBA00015203"/>
    </source>
</evidence>
<keyword evidence="14" id="KW-1185">Reference proteome</keyword>
<evidence type="ECO:0000259" key="12">
    <source>
        <dbReference type="SMART" id="SM01181"/>
    </source>
</evidence>
<evidence type="ECO:0000313" key="13">
    <source>
        <dbReference type="EMBL" id="MBA0713912.1"/>
    </source>
</evidence>
<protein>
    <recommendedName>
        <fullName evidence="3 11">NEDD8-activating enzyme E1 catalytic subunit</fullName>
        <ecNumber evidence="8 11">6.2.1.64</ecNumber>
    </recommendedName>
</protein>
<dbReference type="InterPro" id="IPR045886">
    <property type="entry name" value="ThiF/MoeB/HesA"/>
</dbReference>
<evidence type="ECO:0000256" key="4">
    <source>
        <dbReference type="ARBA" id="ARBA00022598"/>
    </source>
</evidence>
<gene>
    <name evidence="13" type="ORF">Golax_012913</name>
</gene>
<dbReference type="SMART" id="SM01181">
    <property type="entry name" value="E2_bind"/>
    <property type="match status" value="1"/>
</dbReference>
<comment type="similarity">
    <text evidence="2 11">Belongs to the ubiquitin-activating E1 family. UBA3 subfamily.</text>
</comment>
<comment type="catalytic activity">
    <reaction evidence="9 11">
        <text>ATP + [NEDD8 protein] + [E1 NEDD8-activating enzyme]-L-cysteine = AMP + diphosphate + [E1 NEDD8-activating enzyme]-S-[NEDD8 protein]-yl-L-cysteine.</text>
        <dbReference type="EC" id="6.2.1.64"/>
    </reaction>
</comment>
<dbReference type="UniPathway" id="UPA00885"/>
<keyword evidence="5 11" id="KW-0547">Nucleotide-binding</keyword>
<proteinExistence type="inferred from homology"/>
<dbReference type="PROSITE" id="PS00865">
    <property type="entry name" value="UBIQUITIN_ACTIVAT_2"/>
    <property type="match status" value="1"/>
</dbReference>
<dbReference type="GO" id="GO:0005524">
    <property type="term" value="F:ATP binding"/>
    <property type="evidence" value="ECO:0007669"/>
    <property type="project" value="UniProtKB-UniRule"/>
</dbReference>
<evidence type="ECO:0000256" key="1">
    <source>
        <dbReference type="ARBA" id="ARBA00005032"/>
    </source>
</evidence>
<dbReference type="GO" id="GO:0045116">
    <property type="term" value="P:protein neddylation"/>
    <property type="evidence" value="ECO:0007669"/>
    <property type="project" value="UniProtKB-UniRule"/>
</dbReference>
<dbReference type="Proteomes" id="UP000593574">
    <property type="component" value="Unassembled WGS sequence"/>
</dbReference>
<feature type="domain" description="E2 binding" evidence="12">
    <location>
        <begin position="355"/>
        <end position="446"/>
    </location>
</feature>
<dbReference type="InterPro" id="IPR023318">
    <property type="entry name" value="Ub_act_enz_dom_a_sf"/>
</dbReference>
<sequence length="460" mass="50824">MADAAPRSKSRDLDKLLLRPGNLVGPTFDPGVQLRDDLQEYARVLVVGAGGLGCELLKDLALSGFKNLEVIDMDRIEVTNLNRQFLFRLEDVGKPKAEVAAKRVMERVSGVNIVPHFCRIEDKDIEFYNDFNIIALGLDSIEARSYINAVACSFLEYDSDDNPREETMKPMVDGGTEGFKGHARVIVPGVTPCFECTIWLFPPQVKFPLCTLAETPRNAAHCIEYAHLIKWDEVHSGQAFDPDNPDHMKWVYDEAVKRAELFGIPGVTYSLTQGVVKNIIPAIASTNAIISAACTLETLKIASGCSKTLSNYLTAMISTVKTALCRYNGVEGLHTKVTEFVKDKDCLVCGPGVLIELDTTVTLKKFIDMLEEDPKVLMTKASITYHGKNLYMQAPPVLEEMTRSNLELPLYDLMDKIPKDVLHATGTINKDDKKSSGLRKLRVVFKGIDGVTDMDMAGGA</sequence>
<reference evidence="13 14" key="1">
    <citation type="journal article" date="2019" name="Genome Biol. Evol.">
        <title>Insights into the evolution of the New World diploid cottons (Gossypium, subgenus Houzingenia) based on genome sequencing.</title>
        <authorList>
            <person name="Grover C.E."/>
            <person name="Arick M.A. 2nd"/>
            <person name="Thrash A."/>
            <person name="Conover J.L."/>
            <person name="Sanders W.S."/>
            <person name="Peterson D.G."/>
            <person name="Frelichowski J.E."/>
            <person name="Scheffler J.A."/>
            <person name="Scheffler B.E."/>
            <person name="Wendel J.F."/>
        </authorList>
    </citation>
    <scope>NUCLEOTIDE SEQUENCE [LARGE SCALE GENOMIC DNA]</scope>
    <source>
        <strain evidence="13">4</strain>
        <tissue evidence="13">Leaf</tissue>
    </source>
</reference>
<evidence type="ECO:0000256" key="11">
    <source>
        <dbReference type="RuleBase" id="RU368009"/>
    </source>
</evidence>
<evidence type="ECO:0000256" key="6">
    <source>
        <dbReference type="ARBA" id="ARBA00022786"/>
    </source>
</evidence>
<dbReference type="SUPFAM" id="SSF69572">
    <property type="entry name" value="Activating enzymes of the ubiquitin-like proteins"/>
    <property type="match status" value="1"/>
</dbReference>
<dbReference type="Gene3D" id="3.10.290.20">
    <property type="entry name" value="Ubiquitin-like 2 activating enzyme e1b. Chain: B, domain 3"/>
    <property type="match status" value="1"/>
</dbReference>
<dbReference type="GO" id="GO:0019781">
    <property type="term" value="F:NEDD8 activating enzyme activity"/>
    <property type="evidence" value="ECO:0007669"/>
    <property type="project" value="UniProtKB-UniRule"/>
</dbReference>
<dbReference type="InterPro" id="IPR030468">
    <property type="entry name" value="Uba3_N"/>
</dbReference>
<accession>A0A7J8ZQL5</accession>
<dbReference type="Pfam" id="PF00899">
    <property type="entry name" value="ThiF"/>
    <property type="match status" value="1"/>
</dbReference>
<dbReference type="FunFam" id="3.40.50.720:FF:000308">
    <property type="entry name" value="NEDD8-activating enzyme E1 catalytic subunit"/>
    <property type="match status" value="1"/>
</dbReference>
<dbReference type="FunFam" id="1.10.10.520:FF:000001">
    <property type="entry name" value="NEDD8-activating enzyme E1 catalytic subunit"/>
    <property type="match status" value="1"/>
</dbReference>
<evidence type="ECO:0000256" key="5">
    <source>
        <dbReference type="ARBA" id="ARBA00022741"/>
    </source>
</evidence>
<evidence type="ECO:0000313" key="14">
    <source>
        <dbReference type="Proteomes" id="UP000593574"/>
    </source>
</evidence>
<dbReference type="EC" id="6.2.1.64" evidence="8 11"/>
<comment type="function">
    <text evidence="11">Catalytic subunit of the dimeric E1 enzyme, which activates NEDD8.</text>
</comment>
<dbReference type="GO" id="GO:0005737">
    <property type="term" value="C:cytoplasm"/>
    <property type="evidence" value="ECO:0007669"/>
    <property type="project" value="TreeGrafter"/>
</dbReference>
<dbReference type="Pfam" id="PF08825">
    <property type="entry name" value="E2_bind"/>
    <property type="match status" value="1"/>
</dbReference>
<evidence type="ECO:0000256" key="8">
    <source>
        <dbReference type="ARBA" id="ARBA00023624"/>
    </source>
</evidence>
<keyword evidence="7 11" id="KW-0067">ATP-binding</keyword>
<dbReference type="FunFam" id="3.50.50.80:FF:000002">
    <property type="entry name" value="SUMO-activating enzyme subunit 2"/>
    <property type="match status" value="1"/>
</dbReference>
<dbReference type="InterPro" id="IPR000594">
    <property type="entry name" value="ThiF_NAD_FAD-bd"/>
</dbReference>
<dbReference type="Gene3D" id="3.40.50.720">
    <property type="entry name" value="NAD(P)-binding Rossmann-like Domain"/>
    <property type="match status" value="1"/>
</dbReference>
<evidence type="ECO:0000256" key="9">
    <source>
        <dbReference type="ARBA" id="ARBA00024626"/>
    </source>
</evidence>
<evidence type="ECO:0000256" key="2">
    <source>
        <dbReference type="ARBA" id="ARBA00006310"/>
    </source>
</evidence>
<comment type="pathway">
    <text evidence="1 11">Protein modification; protein neddylation.</text>
</comment>
<evidence type="ECO:0000256" key="7">
    <source>
        <dbReference type="ARBA" id="ARBA00022840"/>
    </source>
</evidence>
<keyword evidence="4 11" id="KW-0436">Ligase</keyword>
<dbReference type="Gene3D" id="1.10.10.520">
    <property type="entry name" value="Ubiquitin activating enzymes (Uba3). Chain: B, domain 2"/>
    <property type="match status" value="1"/>
</dbReference>
<name>A0A7J8ZQL5_9ROSI</name>
<comment type="caution">
    <text evidence="13">The sequence shown here is derived from an EMBL/GenBank/DDBJ whole genome shotgun (WGS) entry which is preliminary data.</text>
</comment>
<evidence type="ECO:0000256" key="10">
    <source>
        <dbReference type="PROSITE-ProRule" id="PRU10132"/>
    </source>
</evidence>
<dbReference type="InterPro" id="IPR033127">
    <property type="entry name" value="UBQ-activ_enz_E1_Cys_AS"/>
</dbReference>
<dbReference type="GO" id="GO:0005634">
    <property type="term" value="C:nucleus"/>
    <property type="evidence" value="ECO:0007669"/>
    <property type="project" value="TreeGrafter"/>
</dbReference>
<dbReference type="EMBL" id="JABEZV010000006">
    <property type="protein sequence ID" value="MBA0713912.1"/>
    <property type="molecule type" value="Genomic_DNA"/>
</dbReference>
<dbReference type="PANTHER" id="PTHR10953">
    <property type="entry name" value="UBIQUITIN-ACTIVATING ENZYME E1"/>
    <property type="match status" value="1"/>
</dbReference>
<keyword evidence="6 11" id="KW-0833">Ubl conjugation pathway</keyword>